<dbReference type="Proteomes" id="UP001177003">
    <property type="component" value="Chromosome 8"/>
</dbReference>
<feature type="compositionally biased region" description="Basic and acidic residues" evidence="1">
    <location>
        <begin position="88"/>
        <end position="98"/>
    </location>
</feature>
<evidence type="ECO:0000256" key="1">
    <source>
        <dbReference type="SAM" id="MobiDB-lite"/>
    </source>
</evidence>
<proteinExistence type="predicted"/>
<evidence type="ECO:0000313" key="2">
    <source>
        <dbReference type="EMBL" id="CAI9297647.1"/>
    </source>
</evidence>
<feature type="region of interest" description="Disordered" evidence="1">
    <location>
        <begin position="1"/>
        <end position="98"/>
    </location>
</feature>
<feature type="compositionally biased region" description="Acidic residues" evidence="1">
    <location>
        <begin position="51"/>
        <end position="87"/>
    </location>
</feature>
<sequence>MDHGKAIVDGGVSVEGTSGLLPHEKLKAELELSDSEGSLEPTTPLSLSERDEQDEDVESEVEPEEDPEEEPKEDPDEEPEEDPEEEPEGNHVEYHVEQRYETFHMPYVEYTPTSLGTY</sequence>
<dbReference type="EMBL" id="OX465084">
    <property type="protein sequence ID" value="CAI9297647.1"/>
    <property type="molecule type" value="Genomic_DNA"/>
</dbReference>
<keyword evidence="3" id="KW-1185">Reference proteome</keyword>
<accession>A0AA35ZTM1</accession>
<reference evidence="2" key="1">
    <citation type="submission" date="2023-04" db="EMBL/GenBank/DDBJ databases">
        <authorList>
            <person name="Vijverberg K."/>
            <person name="Xiong W."/>
            <person name="Schranz E."/>
        </authorList>
    </citation>
    <scope>NUCLEOTIDE SEQUENCE</scope>
</reference>
<protein>
    <submittedName>
        <fullName evidence="2">Uncharacterized protein</fullName>
    </submittedName>
</protein>
<gene>
    <name evidence="2" type="ORF">LSALG_LOCUS36443</name>
</gene>
<dbReference type="AlphaFoldDB" id="A0AA35ZTM1"/>
<organism evidence="2 3">
    <name type="scientific">Lactuca saligna</name>
    <name type="common">Willowleaf lettuce</name>
    <dbReference type="NCBI Taxonomy" id="75948"/>
    <lineage>
        <taxon>Eukaryota</taxon>
        <taxon>Viridiplantae</taxon>
        <taxon>Streptophyta</taxon>
        <taxon>Embryophyta</taxon>
        <taxon>Tracheophyta</taxon>
        <taxon>Spermatophyta</taxon>
        <taxon>Magnoliopsida</taxon>
        <taxon>eudicotyledons</taxon>
        <taxon>Gunneridae</taxon>
        <taxon>Pentapetalae</taxon>
        <taxon>asterids</taxon>
        <taxon>campanulids</taxon>
        <taxon>Asterales</taxon>
        <taxon>Asteraceae</taxon>
        <taxon>Cichorioideae</taxon>
        <taxon>Cichorieae</taxon>
        <taxon>Lactucinae</taxon>
        <taxon>Lactuca</taxon>
    </lineage>
</organism>
<evidence type="ECO:0000313" key="3">
    <source>
        <dbReference type="Proteomes" id="UP001177003"/>
    </source>
</evidence>
<name>A0AA35ZTM1_LACSI</name>